<reference evidence="1 2" key="1">
    <citation type="journal article" date="2021" name="bioRxiv">
        <title>Unique metabolic strategies in Hadean analogues reveal hints for primordial physiology.</title>
        <authorList>
            <person name="Nobu M.K."/>
            <person name="Nakai R."/>
            <person name="Tamazawa S."/>
            <person name="Mori H."/>
            <person name="Toyoda A."/>
            <person name="Ijiri A."/>
            <person name="Suzuki S."/>
            <person name="Kurokawa K."/>
            <person name="Kamagata Y."/>
            <person name="Tamaki H."/>
        </authorList>
    </citation>
    <scope>NUCLEOTIDE SEQUENCE [LARGE SCALE GENOMIC DNA]</scope>
    <source>
        <strain evidence="1">BS525</strain>
    </source>
</reference>
<protein>
    <submittedName>
        <fullName evidence="1">Uncharacterized protein</fullName>
    </submittedName>
</protein>
<proteinExistence type="predicted"/>
<organism evidence="1 2">
    <name type="scientific">Psychracetigena formicireducens</name>
    <dbReference type="NCBI Taxonomy" id="2986056"/>
    <lineage>
        <taxon>Bacteria</taxon>
        <taxon>Bacillati</taxon>
        <taxon>Candidatus Lithacetigenota</taxon>
        <taxon>Candidatus Psychracetigena</taxon>
    </lineage>
</organism>
<evidence type="ECO:0000313" key="1">
    <source>
        <dbReference type="EMBL" id="MBT9144604.1"/>
    </source>
</evidence>
<evidence type="ECO:0000313" key="2">
    <source>
        <dbReference type="Proteomes" id="UP000811545"/>
    </source>
</evidence>
<accession>A0A9E2BGI9</accession>
<dbReference type="Proteomes" id="UP000811545">
    <property type="component" value="Unassembled WGS sequence"/>
</dbReference>
<dbReference type="AlphaFoldDB" id="A0A9E2BGI9"/>
<gene>
    <name evidence="1" type="ORF">DDT42_00446</name>
</gene>
<dbReference type="EMBL" id="QLTW01000013">
    <property type="protein sequence ID" value="MBT9144604.1"/>
    <property type="molecule type" value="Genomic_DNA"/>
</dbReference>
<sequence length="64" mass="7123">MAKHKVLVAKYEVLQNLNYNGVDYAIGGLVELDDKQVIKYLLESGVIKEAQEVLGEIFEAGKDL</sequence>
<name>A0A9E2BGI9_PSYF1</name>
<comment type="caution">
    <text evidence="1">The sequence shown here is derived from an EMBL/GenBank/DDBJ whole genome shotgun (WGS) entry which is preliminary data.</text>
</comment>